<dbReference type="SUPFAM" id="SSF53448">
    <property type="entry name" value="Nucleotide-diphospho-sugar transferases"/>
    <property type="match status" value="1"/>
</dbReference>
<organism evidence="2 3">
    <name type="scientific">Enorma massiliensis</name>
    <dbReference type="NCBI Taxonomy" id="1472761"/>
    <lineage>
        <taxon>Bacteria</taxon>
        <taxon>Bacillati</taxon>
        <taxon>Actinomycetota</taxon>
        <taxon>Coriobacteriia</taxon>
        <taxon>Coriobacteriales</taxon>
        <taxon>Coriobacteriaceae</taxon>
        <taxon>Enorma</taxon>
    </lineage>
</organism>
<dbReference type="AlphaFoldDB" id="A0A1Y3UAW2"/>
<dbReference type="CDD" id="cd00761">
    <property type="entry name" value="Glyco_tranf_GTA_type"/>
    <property type="match status" value="1"/>
</dbReference>
<evidence type="ECO:0000313" key="3">
    <source>
        <dbReference type="Proteomes" id="UP000196560"/>
    </source>
</evidence>
<comment type="caution">
    <text evidence="2">The sequence shown here is derived from an EMBL/GenBank/DDBJ whole genome shotgun (WGS) entry which is preliminary data.</text>
</comment>
<dbReference type="Proteomes" id="UP000196560">
    <property type="component" value="Unassembled WGS sequence"/>
</dbReference>
<reference evidence="3" key="1">
    <citation type="submission" date="2017-04" db="EMBL/GenBank/DDBJ databases">
        <title>Function of individual gut microbiota members based on whole genome sequencing of pure cultures obtained from chicken caecum.</title>
        <authorList>
            <person name="Medvecky M."/>
            <person name="Cejkova D."/>
            <person name="Polansky O."/>
            <person name="Karasova D."/>
            <person name="Kubasova T."/>
            <person name="Cizek A."/>
            <person name="Rychlik I."/>
        </authorList>
    </citation>
    <scope>NUCLEOTIDE SEQUENCE [LARGE SCALE GENOMIC DNA]</scope>
    <source>
        <strain evidence="3">An70</strain>
    </source>
</reference>
<dbReference type="EMBL" id="NFHO01000004">
    <property type="protein sequence ID" value="OUN43509.1"/>
    <property type="molecule type" value="Genomic_DNA"/>
</dbReference>
<dbReference type="PANTHER" id="PTHR22916:SF3">
    <property type="entry name" value="UDP-GLCNAC:BETAGAL BETA-1,3-N-ACETYLGLUCOSAMINYLTRANSFERASE-LIKE PROTEIN 1"/>
    <property type="match status" value="1"/>
</dbReference>
<name>A0A1Y3UAW2_9ACTN</name>
<dbReference type="InterPro" id="IPR001173">
    <property type="entry name" value="Glyco_trans_2-like"/>
</dbReference>
<dbReference type="eggNOG" id="COG0463">
    <property type="taxonomic scope" value="Bacteria"/>
</dbReference>
<accession>A0A1Y3UAW2</accession>
<dbReference type="STRING" id="1118060.GCA_000311845_00771"/>
<sequence>MPRMPQRGRLAAHSIISSSAGRGFCLRMPGTGWAMSRPAEGRAPAVSLVMPVYNASSTVGESIESVLSQTMGDLELICVDDGSTDGSRAVLEGIAGRDARVRVIAQKNAGPSAARNTGLDAARGRIICTIDADDALVPEHCARLVEVFERTGAEVVVFGAVCEPEDAASERIRELLSPRAASYASFAPELLFSAHAQPYAWRAAWTRSLEERELVRFPEGVRLGEDAAFLFTLYPVAHGIELIPDKLYRYRMVGGSLTHALDDPAVLARKVAQHLGAFEAIFAEWSRRGLESLCPAQMVTWCLDMTAFDLVRLPAKEGAAAVARLAQTLADVYGEAWAELPRQQAVRRTAQQVADAAAAGTGLTLGKIDIVRFFLATRGLRACVQRVLR</sequence>
<gene>
    <name evidence="2" type="ORF">B5G21_04935</name>
</gene>
<dbReference type="Pfam" id="PF00535">
    <property type="entry name" value="Glycos_transf_2"/>
    <property type="match status" value="1"/>
</dbReference>
<protein>
    <recommendedName>
        <fullName evidence="1">Glycosyltransferase 2-like domain-containing protein</fullName>
    </recommendedName>
</protein>
<dbReference type="GO" id="GO:0016758">
    <property type="term" value="F:hexosyltransferase activity"/>
    <property type="evidence" value="ECO:0007669"/>
    <property type="project" value="UniProtKB-ARBA"/>
</dbReference>
<dbReference type="InterPro" id="IPR029044">
    <property type="entry name" value="Nucleotide-diphossugar_trans"/>
</dbReference>
<dbReference type="PANTHER" id="PTHR22916">
    <property type="entry name" value="GLYCOSYLTRANSFERASE"/>
    <property type="match status" value="1"/>
</dbReference>
<evidence type="ECO:0000313" key="2">
    <source>
        <dbReference type="EMBL" id="OUN43509.1"/>
    </source>
</evidence>
<evidence type="ECO:0000259" key="1">
    <source>
        <dbReference type="Pfam" id="PF00535"/>
    </source>
</evidence>
<keyword evidence="3" id="KW-1185">Reference proteome</keyword>
<dbReference type="Gene3D" id="3.90.550.10">
    <property type="entry name" value="Spore Coat Polysaccharide Biosynthesis Protein SpsA, Chain A"/>
    <property type="match status" value="1"/>
</dbReference>
<proteinExistence type="predicted"/>
<feature type="domain" description="Glycosyltransferase 2-like" evidence="1">
    <location>
        <begin position="47"/>
        <end position="166"/>
    </location>
</feature>